<dbReference type="InterPro" id="IPR019623">
    <property type="entry name" value="Rot1"/>
</dbReference>
<keyword evidence="12" id="KW-1185">Reference proteome</keyword>
<comment type="similarity">
    <text evidence="2 10">Belongs to the ROT1 family.</text>
</comment>
<reference evidence="11 12" key="1">
    <citation type="journal article" date="2016" name="Sci. Rep.">
        <title>Draft genome sequencing and secretome analysis of fungal phytopathogen Ascochyta rabiei provides insight into the necrotrophic effector repertoire.</title>
        <authorList>
            <person name="Verma S."/>
            <person name="Gazara R.K."/>
            <person name="Nizam S."/>
            <person name="Parween S."/>
            <person name="Chattopadhyay D."/>
            <person name="Verma P.K."/>
        </authorList>
    </citation>
    <scope>NUCLEOTIDE SEQUENCE [LARGE SCALE GENOMIC DNA]</scope>
    <source>
        <strain evidence="11 12">ArDII</strain>
    </source>
</reference>
<dbReference type="PIRSF" id="PIRSF017290">
    <property type="entry name" value="ROT1_prd"/>
    <property type="match status" value="1"/>
</dbReference>
<keyword evidence="5" id="KW-0732">Signal</keyword>
<proteinExistence type="inferred from homology"/>
<accession>A0A163A8Y1</accession>
<protein>
    <recommendedName>
        <fullName evidence="3 10">Protein ROT1</fullName>
    </recommendedName>
</protein>
<keyword evidence="4" id="KW-0812">Transmembrane</keyword>
<keyword evidence="7" id="KW-1133">Transmembrane helix</keyword>
<dbReference type="GO" id="GO:0006458">
    <property type="term" value="P:'de novo' protein folding"/>
    <property type="evidence" value="ECO:0007669"/>
    <property type="project" value="InterPro"/>
</dbReference>
<name>A0A163A8Y1_DIDRA</name>
<evidence type="ECO:0000313" key="11">
    <source>
        <dbReference type="EMBL" id="KZM21052.1"/>
    </source>
</evidence>
<evidence type="ECO:0000256" key="9">
    <source>
        <dbReference type="ARBA" id="ARBA00024969"/>
    </source>
</evidence>
<comment type="function">
    <text evidence="9 10">Required for normal levels of the cell wall 1,6-beta-glucan. Involved in a protein folding machinery chaperoning proteins acting in various physiological processes including cell wall synthesis and lysis of autophagic bodies.</text>
</comment>
<evidence type="ECO:0000256" key="10">
    <source>
        <dbReference type="PIRNR" id="PIRNR017290"/>
    </source>
</evidence>
<dbReference type="PANTHER" id="PTHR28090">
    <property type="entry name" value="PROTEIN ROT1"/>
    <property type="match status" value="1"/>
</dbReference>
<evidence type="ECO:0000256" key="1">
    <source>
        <dbReference type="ARBA" id="ARBA00004115"/>
    </source>
</evidence>
<dbReference type="GO" id="GO:0005789">
    <property type="term" value="C:endoplasmic reticulum membrane"/>
    <property type="evidence" value="ECO:0007669"/>
    <property type="project" value="UniProtKB-SubCell"/>
</dbReference>
<dbReference type="AlphaFoldDB" id="A0A163A8Y1"/>
<dbReference type="STRING" id="5454.A0A163A8Y1"/>
<comment type="caution">
    <text evidence="11">The sequence shown here is derived from an EMBL/GenBank/DDBJ whole genome shotgun (WGS) entry which is preliminary data.</text>
</comment>
<evidence type="ECO:0000256" key="3">
    <source>
        <dbReference type="ARBA" id="ARBA00017291"/>
    </source>
</evidence>
<evidence type="ECO:0000256" key="8">
    <source>
        <dbReference type="ARBA" id="ARBA00023136"/>
    </source>
</evidence>
<evidence type="ECO:0000313" key="12">
    <source>
        <dbReference type="Proteomes" id="UP000076837"/>
    </source>
</evidence>
<evidence type="ECO:0000256" key="6">
    <source>
        <dbReference type="ARBA" id="ARBA00022824"/>
    </source>
</evidence>
<evidence type="ECO:0000256" key="4">
    <source>
        <dbReference type="ARBA" id="ARBA00022692"/>
    </source>
</evidence>
<keyword evidence="8 10" id="KW-0472">Membrane</keyword>
<gene>
    <name evidence="11" type="ORF">ST47_g7794</name>
</gene>
<sequence>MVSFKAALLLAGAVMYAQAQDFTDLVGTWTSKSNSTFTGDGFYDPVNDHFTEPKHTGISYSFSADGFFEESYYRAVANPTEPKCPKGIIQWQHGKFQKLADGSLKLSPIKVDGRQMDSNPCLYKNSIYTRYNISETFKRYEVRVDDYHKIKRLNLYKFDGSPMMPLYIAFTTPKMLPTTTLNPLVTATATAKAKRGLPIDHEVLFRKSGNMADGMLWAGILASGAGALLWWFF</sequence>
<keyword evidence="6 10" id="KW-0256">Endoplasmic reticulum</keyword>
<dbReference type="EMBL" id="JYNV01000258">
    <property type="protein sequence ID" value="KZM21052.1"/>
    <property type="molecule type" value="Genomic_DNA"/>
</dbReference>
<dbReference type="Pfam" id="PF10681">
    <property type="entry name" value="Rot1"/>
    <property type="match status" value="1"/>
</dbReference>
<dbReference type="Proteomes" id="UP000076837">
    <property type="component" value="Unassembled WGS sequence"/>
</dbReference>
<evidence type="ECO:0000256" key="2">
    <source>
        <dbReference type="ARBA" id="ARBA00007149"/>
    </source>
</evidence>
<dbReference type="PANTHER" id="PTHR28090:SF1">
    <property type="entry name" value="PROTEIN ROT1"/>
    <property type="match status" value="1"/>
</dbReference>
<dbReference type="GO" id="GO:0051082">
    <property type="term" value="F:unfolded protein binding"/>
    <property type="evidence" value="ECO:0007669"/>
    <property type="project" value="TreeGrafter"/>
</dbReference>
<organism evidence="11 12">
    <name type="scientific">Didymella rabiei</name>
    <name type="common">Chickpea ascochyta blight fungus</name>
    <name type="synonym">Mycosphaerella rabiei</name>
    <dbReference type="NCBI Taxonomy" id="5454"/>
    <lineage>
        <taxon>Eukaryota</taxon>
        <taxon>Fungi</taxon>
        <taxon>Dikarya</taxon>
        <taxon>Ascomycota</taxon>
        <taxon>Pezizomycotina</taxon>
        <taxon>Dothideomycetes</taxon>
        <taxon>Pleosporomycetidae</taxon>
        <taxon>Pleosporales</taxon>
        <taxon>Pleosporineae</taxon>
        <taxon>Didymellaceae</taxon>
        <taxon>Ascochyta</taxon>
    </lineage>
</organism>
<evidence type="ECO:0000256" key="5">
    <source>
        <dbReference type="ARBA" id="ARBA00022729"/>
    </source>
</evidence>
<evidence type="ECO:0000256" key="7">
    <source>
        <dbReference type="ARBA" id="ARBA00022989"/>
    </source>
</evidence>
<dbReference type="OrthoDB" id="5327821at2759"/>
<comment type="subcellular location">
    <subcellularLocation>
        <location evidence="1">Endoplasmic reticulum membrane</location>
        <topology evidence="1">Single-pass type I membrane protein</topology>
    </subcellularLocation>
</comment>